<dbReference type="Proteomes" id="UP000033769">
    <property type="component" value="Unassembled WGS sequence"/>
</dbReference>
<reference evidence="1 2" key="1">
    <citation type="submission" date="2015-02" db="EMBL/GenBank/DDBJ databases">
        <title>Genome Sequencing of Rickettsiales.</title>
        <authorList>
            <person name="Daugherty S.C."/>
            <person name="Su Q."/>
            <person name="Abolude K."/>
            <person name="Beier-Sexton M."/>
            <person name="Carlyon J.A."/>
            <person name="Carter R."/>
            <person name="Day N.P."/>
            <person name="Dumler S.J."/>
            <person name="Dyachenko V."/>
            <person name="Godinez A."/>
            <person name="Kurtti T.J."/>
            <person name="Lichay M."/>
            <person name="Mullins K.E."/>
            <person name="Ott S."/>
            <person name="Pappas-Brown V."/>
            <person name="Paris D.H."/>
            <person name="Patel P."/>
            <person name="Richards A.L."/>
            <person name="Sadzewicz L."/>
            <person name="Sears K."/>
            <person name="Seidman D."/>
            <person name="Sengamalay N."/>
            <person name="Stenos J."/>
            <person name="Tallon L.J."/>
            <person name="Vincent G."/>
            <person name="Fraser C.M."/>
            <person name="Munderloh U."/>
            <person name="Dunning-Hotopp J.C."/>
        </authorList>
    </citation>
    <scope>NUCLEOTIDE SEQUENCE [LARGE SCALE GENOMIC DNA]</scope>
    <source>
        <strain evidence="1 2">Gilliam</strain>
    </source>
</reference>
<evidence type="ECO:0000313" key="1">
    <source>
        <dbReference type="EMBL" id="KJV52115.1"/>
    </source>
</evidence>
<dbReference type="Pfam" id="PF06834">
    <property type="entry name" value="TraU"/>
    <property type="match status" value="1"/>
</dbReference>
<comment type="caution">
    <text evidence="1">The sequence shown here is derived from an EMBL/GenBank/DDBJ whole genome shotgun (WGS) entry which is preliminary data.</text>
</comment>
<evidence type="ECO:0000313" key="2">
    <source>
        <dbReference type="Proteomes" id="UP000033769"/>
    </source>
</evidence>
<dbReference type="PATRIC" id="fig|1359184.3.peg.1297"/>
<name>A0A0F3M8R9_ORITS</name>
<organism evidence="1 2">
    <name type="scientific">Orientia tsutsugamushi str. Gilliam</name>
    <dbReference type="NCBI Taxonomy" id="1359184"/>
    <lineage>
        <taxon>Bacteria</taxon>
        <taxon>Pseudomonadati</taxon>
        <taxon>Pseudomonadota</taxon>
        <taxon>Alphaproteobacteria</taxon>
        <taxon>Rickettsiales</taxon>
        <taxon>Rickettsiaceae</taxon>
        <taxon>Rickettsieae</taxon>
        <taxon>Orientia</taxon>
    </lineage>
</organism>
<dbReference type="EMBL" id="LANO01000030">
    <property type="protein sequence ID" value="KJV52115.1"/>
    <property type="molecule type" value="Genomic_DNA"/>
</dbReference>
<protein>
    <submittedName>
        <fullName evidence="1">Putative conjugative transfer protein TraU</fullName>
    </submittedName>
</protein>
<gene>
    <name evidence="1" type="ORF">OTSGILL_1738</name>
</gene>
<accession>A0A0F3M8R9</accession>
<proteinExistence type="predicted"/>
<sequence>MPVPGIPVGFWEPVRLVDVTKSPMCMVSLGGFVIWKRYSKRHER</sequence>
<dbReference type="AlphaFoldDB" id="A0A0F3M8R9"/>
<dbReference type="InterPro" id="IPR009649">
    <property type="entry name" value="TraU"/>
</dbReference>